<evidence type="ECO:0000256" key="8">
    <source>
        <dbReference type="ARBA" id="ARBA00038436"/>
    </source>
</evidence>
<feature type="domain" description="Tripartite ATP-independent periplasmic transporters DctQ component" evidence="10">
    <location>
        <begin position="21"/>
        <end position="146"/>
    </location>
</feature>
<dbReference type="InterPro" id="IPR055348">
    <property type="entry name" value="DctQ"/>
</dbReference>
<keyword evidence="3" id="KW-1003">Cell membrane</keyword>
<dbReference type="RefSeq" id="WP_204701633.1">
    <property type="nucleotide sequence ID" value="NZ_JAFBDQ010000007.1"/>
</dbReference>
<keyword evidence="6 9" id="KW-1133">Transmembrane helix</keyword>
<evidence type="ECO:0000256" key="5">
    <source>
        <dbReference type="ARBA" id="ARBA00022692"/>
    </source>
</evidence>
<dbReference type="Pfam" id="PF04290">
    <property type="entry name" value="DctQ"/>
    <property type="match status" value="1"/>
</dbReference>
<gene>
    <name evidence="11" type="ORF">JOC47_001712</name>
</gene>
<organism evidence="11 12">
    <name type="scientific">Halanaerobacter jeridensis</name>
    <dbReference type="NCBI Taxonomy" id="706427"/>
    <lineage>
        <taxon>Bacteria</taxon>
        <taxon>Bacillati</taxon>
        <taxon>Bacillota</taxon>
        <taxon>Clostridia</taxon>
        <taxon>Halanaerobiales</taxon>
        <taxon>Halobacteroidaceae</taxon>
        <taxon>Halanaerobacter</taxon>
    </lineage>
</organism>
<evidence type="ECO:0000256" key="1">
    <source>
        <dbReference type="ARBA" id="ARBA00004429"/>
    </source>
</evidence>
<feature type="transmembrane region" description="Helical" evidence="9">
    <location>
        <begin position="12"/>
        <end position="32"/>
    </location>
</feature>
<evidence type="ECO:0000313" key="12">
    <source>
        <dbReference type="Proteomes" id="UP000774000"/>
    </source>
</evidence>
<feature type="transmembrane region" description="Helical" evidence="9">
    <location>
        <begin position="124"/>
        <end position="141"/>
    </location>
</feature>
<keyword evidence="4" id="KW-0997">Cell inner membrane</keyword>
<evidence type="ECO:0000259" key="10">
    <source>
        <dbReference type="Pfam" id="PF04290"/>
    </source>
</evidence>
<dbReference type="GO" id="GO:0015740">
    <property type="term" value="P:C4-dicarboxylate transport"/>
    <property type="evidence" value="ECO:0007669"/>
    <property type="project" value="TreeGrafter"/>
</dbReference>
<evidence type="ECO:0000256" key="7">
    <source>
        <dbReference type="ARBA" id="ARBA00023136"/>
    </source>
</evidence>
<proteinExistence type="inferred from homology"/>
<accession>A0A938XSF8</accession>
<comment type="similarity">
    <text evidence="8">Belongs to the TRAP transporter small permease family.</text>
</comment>
<feature type="transmembrane region" description="Helical" evidence="9">
    <location>
        <begin position="44"/>
        <end position="62"/>
    </location>
</feature>
<keyword evidence="5 9" id="KW-0812">Transmembrane</keyword>
<dbReference type="InterPro" id="IPR007387">
    <property type="entry name" value="TRAP_DctQ"/>
</dbReference>
<keyword evidence="12" id="KW-1185">Reference proteome</keyword>
<evidence type="ECO:0000256" key="4">
    <source>
        <dbReference type="ARBA" id="ARBA00022519"/>
    </source>
</evidence>
<comment type="caution">
    <text evidence="11">The sequence shown here is derived from an EMBL/GenBank/DDBJ whole genome shotgun (WGS) entry which is preliminary data.</text>
</comment>
<comment type="subcellular location">
    <subcellularLocation>
        <location evidence="1">Cell inner membrane</location>
        <topology evidence="1">Multi-pass membrane protein</topology>
    </subcellularLocation>
</comment>
<dbReference type="GO" id="GO:0005886">
    <property type="term" value="C:plasma membrane"/>
    <property type="evidence" value="ECO:0007669"/>
    <property type="project" value="UniProtKB-SubCell"/>
</dbReference>
<sequence length="165" mass="18757">MLKKIYKLYKYFVMAITVAVMVIVNINVFYRYVLNHSLGWASELSRYIFIWVTFLGAALAYDKNEHVGLSFIINMLPEKIRPIVELIGDILILIVLGVLFKTGITVFNVTNNTSPALGLRLGNVYSVVPFSMLVMIAINLGKIKQRINNILKNFRSDNKDKKING</sequence>
<name>A0A938XSF8_9FIRM</name>
<keyword evidence="7 9" id="KW-0472">Membrane</keyword>
<dbReference type="Proteomes" id="UP000774000">
    <property type="component" value="Unassembled WGS sequence"/>
</dbReference>
<dbReference type="GO" id="GO:0022857">
    <property type="term" value="F:transmembrane transporter activity"/>
    <property type="evidence" value="ECO:0007669"/>
    <property type="project" value="TreeGrafter"/>
</dbReference>
<evidence type="ECO:0000256" key="2">
    <source>
        <dbReference type="ARBA" id="ARBA00022448"/>
    </source>
</evidence>
<feature type="transmembrane region" description="Helical" evidence="9">
    <location>
        <begin position="83"/>
        <end position="104"/>
    </location>
</feature>
<keyword evidence="2" id="KW-0813">Transport</keyword>
<dbReference type="EMBL" id="JAFBDQ010000007">
    <property type="protein sequence ID" value="MBM7556861.1"/>
    <property type="molecule type" value="Genomic_DNA"/>
</dbReference>
<dbReference type="AlphaFoldDB" id="A0A938XSF8"/>
<evidence type="ECO:0000256" key="3">
    <source>
        <dbReference type="ARBA" id="ARBA00022475"/>
    </source>
</evidence>
<dbReference type="PANTHER" id="PTHR35011">
    <property type="entry name" value="2,3-DIKETO-L-GULONATE TRAP TRANSPORTER SMALL PERMEASE PROTEIN YIAM"/>
    <property type="match status" value="1"/>
</dbReference>
<dbReference type="PANTHER" id="PTHR35011:SF2">
    <property type="entry name" value="2,3-DIKETO-L-GULONATE TRAP TRANSPORTER SMALL PERMEASE PROTEIN YIAM"/>
    <property type="match status" value="1"/>
</dbReference>
<evidence type="ECO:0000256" key="6">
    <source>
        <dbReference type="ARBA" id="ARBA00022989"/>
    </source>
</evidence>
<evidence type="ECO:0000256" key="9">
    <source>
        <dbReference type="SAM" id="Phobius"/>
    </source>
</evidence>
<protein>
    <submittedName>
        <fullName evidence="11">TRAP-type C4-dicarboxylate transport system permease small subunit</fullName>
    </submittedName>
</protein>
<evidence type="ECO:0000313" key="11">
    <source>
        <dbReference type="EMBL" id="MBM7556861.1"/>
    </source>
</evidence>
<reference evidence="11" key="1">
    <citation type="submission" date="2021-01" db="EMBL/GenBank/DDBJ databases">
        <title>Genomic Encyclopedia of Type Strains, Phase IV (KMG-IV): sequencing the most valuable type-strain genomes for metagenomic binning, comparative biology and taxonomic classification.</title>
        <authorList>
            <person name="Goeker M."/>
        </authorList>
    </citation>
    <scope>NUCLEOTIDE SEQUENCE</scope>
    <source>
        <strain evidence="11">DSM 23230</strain>
    </source>
</reference>